<dbReference type="KEGG" id="asr:WL1483_3832"/>
<reference evidence="1 2" key="2">
    <citation type="journal article" date="2016" name="Genome Announc.">
        <title>Complete Genome Sequence of the Highly Virulent Aeromonas schubertii Strain WL1483, Isolated from Diseased Snakehead Fish (Channa argus) in China.</title>
        <authorList>
            <person name="Liu L."/>
            <person name="Li N."/>
            <person name="Zhang D."/>
            <person name="Fu X."/>
            <person name="Shi C."/>
            <person name="Lin Q."/>
            <person name="Hao G."/>
        </authorList>
    </citation>
    <scope>NUCLEOTIDE SEQUENCE [LARGE SCALE GENOMIC DNA]</scope>
    <source>
        <strain evidence="1 2">WL1483</strain>
    </source>
</reference>
<dbReference type="AlphaFoldDB" id="A0A0S2SND8"/>
<evidence type="ECO:0000313" key="1">
    <source>
        <dbReference type="EMBL" id="ALP43251.1"/>
    </source>
</evidence>
<protein>
    <submittedName>
        <fullName evidence="1">Uncharacterized protein</fullName>
    </submittedName>
</protein>
<accession>A0A0S2SND8</accession>
<dbReference type="EMBL" id="CP013067">
    <property type="protein sequence ID" value="ALP43251.1"/>
    <property type="molecule type" value="Genomic_DNA"/>
</dbReference>
<sequence>MLTAGFPQVTKIAMDLAITVDNTTFQLGLLDQSGQSFVLLL</sequence>
<gene>
    <name evidence="1" type="ORF">WL1483_3832</name>
</gene>
<dbReference type="Proteomes" id="UP000058114">
    <property type="component" value="Chromosome"/>
</dbReference>
<reference evidence="2" key="1">
    <citation type="submission" date="2015-10" db="EMBL/GenBank/DDBJ databases">
        <title>Complete Genome Sequence of Aeromonas schubertii strain WL1483.</title>
        <authorList>
            <person name="Liu L."/>
        </authorList>
    </citation>
    <scope>NUCLEOTIDE SEQUENCE [LARGE SCALE GENOMIC DNA]</scope>
    <source>
        <strain evidence="2">WL1483</strain>
    </source>
</reference>
<evidence type="ECO:0000313" key="2">
    <source>
        <dbReference type="Proteomes" id="UP000058114"/>
    </source>
</evidence>
<name>A0A0S2SND8_9GAMM</name>
<dbReference type="PATRIC" id="fig|652.5.peg.2587"/>
<proteinExistence type="predicted"/>
<organism evidence="1 2">
    <name type="scientific">Aeromonas schubertii</name>
    <dbReference type="NCBI Taxonomy" id="652"/>
    <lineage>
        <taxon>Bacteria</taxon>
        <taxon>Pseudomonadati</taxon>
        <taxon>Pseudomonadota</taxon>
        <taxon>Gammaproteobacteria</taxon>
        <taxon>Aeromonadales</taxon>
        <taxon>Aeromonadaceae</taxon>
        <taxon>Aeromonas</taxon>
    </lineage>
</organism>